<evidence type="ECO:0000313" key="3">
    <source>
        <dbReference type="Proteomes" id="UP000823046"/>
    </source>
</evidence>
<name>A0ABQ7J4M5_9APIC</name>
<protein>
    <submittedName>
        <fullName evidence="2">ABC1 family protein</fullName>
    </submittedName>
</protein>
<feature type="non-terminal residue" evidence="2">
    <location>
        <position position="1"/>
    </location>
</feature>
<dbReference type="EMBL" id="JADAQX010001118">
    <property type="protein sequence ID" value="KAF8818036.1"/>
    <property type="molecule type" value="Genomic_DNA"/>
</dbReference>
<dbReference type="InterPro" id="IPR001466">
    <property type="entry name" value="Beta-lactam-related"/>
</dbReference>
<organism evidence="2 3">
    <name type="scientific">Cardiosporidium cionae</name>
    <dbReference type="NCBI Taxonomy" id="476202"/>
    <lineage>
        <taxon>Eukaryota</taxon>
        <taxon>Sar</taxon>
        <taxon>Alveolata</taxon>
        <taxon>Apicomplexa</taxon>
        <taxon>Aconoidasida</taxon>
        <taxon>Nephromycida</taxon>
        <taxon>Cardiosporidium</taxon>
    </lineage>
</organism>
<dbReference type="Proteomes" id="UP000823046">
    <property type="component" value="Unassembled WGS sequence"/>
</dbReference>
<gene>
    <name evidence="2" type="ORF">IE077_002272</name>
</gene>
<dbReference type="InterPro" id="IPR052907">
    <property type="entry name" value="Beta-lactamase/esterase"/>
</dbReference>
<dbReference type="SUPFAM" id="SSF56601">
    <property type="entry name" value="beta-lactamase/transpeptidase-like"/>
    <property type="match status" value="1"/>
</dbReference>
<feature type="non-terminal residue" evidence="2">
    <location>
        <position position="209"/>
    </location>
</feature>
<proteinExistence type="predicted"/>
<dbReference type="Gene3D" id="3.40.710.10">
    <property type="entry name" value="DD-peptidase/beta-lactamase superfamily"/>
    <property type="match status" value="1"/>
</dbReference>
<reference evidence="2 3" key="1">
    <citation type="journal article" date="2020" name="bioRxiv">
        <title>Metabolic contributions of an alphaproteobacterial endosymbiont in the apicomplexan Cardiosporidium cionae.</title>
        <authorList>
            <person name="Hunter E.S."/>
            <person name="Paight C.J."/>
            <person name="Lane C.E."/>
        </authorList>
    </citation>
    <scope>NUCLEOTIDE SEQUENCE [LARGE SCALE GENOMIC DNA]</scope>
    <source>
        <strain evidence="2">ESH_2018</strain>
    </source>
</reference>
<dbReference type="Pfam" id="PF00144">
    <property type="entry name" value="Beta-lactamase"/>
    <property type="match status" value="1"/>
</dbReference>
<sequence>NPLSSWPHEILFYVRVASLLHGLCNQLNVKVPFLQILYKRAYQCLSNRYIHLSLQFPLQFSLPELQHKEESTSKLNFRIQRFLTSLYYQKRILGCQVAVIKNGKFIVNTFAGQMGPVDRRPVASESLFCGYAVNNGILTTALLKLIDEKKVHLDDFVCNWWDGFIRYGKQKITLRHILTHQAGLHKALPENLTLSNIVDYKQMIRIIED</sequence>
<accession>A0ABQ7J4M5</accession>
<keyword evidence="3" id="KW-1185">Reference proteome</keyword>
<evidence type="ECO:0000259" key="1">
    <source>
        <dbReference type="Pfam" id="PF00144"/>
    </source>
</evidence>
<dbReference type="InterPro" id="IPR012338">
    <property type="entry name" value="Beta-lactam/transpept-like"/>
</dbReference>
<evidence type="ECO:0000313" key="2">
    <source>
        <dbReference type="EMBL" id="KAF8818036.1"/>
    </source>
</evidence>
<dbReference type="PANTHER" id="PTHR43319:SF3">
    <property type="entry name" value="BETA-LACTAMASE-RELATED DOMAIN-CONTAINING PROTEIN"/>
    <property type="match status" value="1"/>
</dbReference>
<comment type="caution">
    <text evidence="2">The sequence shown here is derived from an EMBL/GenBank/DDBJ whole genome shotgun (WGS) entry which is preliminary data.</text>
</comment>
<feature type="domain" description="Beta-lactamase-related" evidence="1">
    <location>
        <begin position="81"/>
        <end position="207"/>
    </location>
</feature>
<dbReference type="PANTHER" id="PTHR43319">
    <property type="entry name" value="BETA-LACTAMASE-RELATED"/>
    <property type="match status" value="1"/>
</dbReference>